<dbReference type="EMBL" id="KV417508">
    <property type="protein sequence ID" value="KZP27530.1"/>
    <property type="molecule type" value="Genomic_DNA"/>
</dbReference>
<evidence type="ECO:0000313" key="5">
    <source>
        <dbReference type="EMBL" id="KZP27530.1"/>
    </source>
</evidence>
<proteinExistence type="predicted"/>
<dbReference type="GO" id="GO:0071949">
    <property type="term" value="F:FAD binding"/>
    <property type="evidence" value="ECO:0007669"/>
    <property type="project" value="InterPro"/>
</dbReference>
<evidence type="ECO:0000259" key="4">
    <source>
        <dbReference type="Pfam" id="PF01494"/>
    </source>
</evidence>
<sequence length="429" mass="47065">MFCVALGKQSDIKMDLYEAAHEFGEVGAGLTMWYRTWQIMEKLGLHKDLEALADGKGAAEVVLHFRKSDQPEGLYFHHMKPEGGMWAFHRASFQKTIINHLPPSCTSHLSKRLVSYDDSASGPIKLHFTDGTTAECDVLIGADGIKSAVRGIMSLNLANKGNLAKGEATRPNPVWSGTVAYRGLIPKERLGAKVPGHRMLTQDVGMTLYCGKNKHLIVYPVNNGALINIAAYCSDFSKAGTQYSQDSKDWVADVPMEELLQKYEGWEPEVTALLECLDKPTKWAVNMVLPPSTFVLGRVAIIGDSAHAMTPHLGAGAGQAIEDAYVLAALLASPACTPASLPHVLQIYDTVRRPRAIDVWRRSRANGMIYEFAGAGSKHVGVRNDGVSGETLAKMAEELEENYDWAWKTLAETDREEALLILSMLRAKL</sequence>
<dbReference type="AlphaFoldDB" id="A0A166QTU0"/>
<keyword evidence="1" id="KW-0285">Flavoprotein</keyword>
<evidence type="ECO:0000256" key="3">
    <source>
        <dbReference type="ARBA" id="ARBA00023002"/>
    </source>
</evidence>
<keyword evidence="6" id="KW-1185">Reference proteome</keyword>
<evidence type="ECO:0000313" key="6">
    <source>
        <dbReference type="Proteomes" id="UP000076532"/>
    </source>
</evidence>
<dbReference type="Pfam" id="PF01494">
    <property type="entry name" value="FAD_binding_3"/>
    <property type="match status" value="1"/>
</dbReference>
<dbReference type="GO" id="GO:0016491">
    <property type="term" value="F:oxidoreductase activity"/>
    <property type="evidence" value="ECO:0007669"/>
    <property type="project" value="UniProtKB-KW"/>
</dbReference>
<keyword evidence="2" id="KW-0274">FAD</keyword>
<dbReference type="Gene3D" id="3.50.50.60">
    <property type="entry name" value="FAD/NAD(P)-binding domain"/>
    <property type="match status" value="1"/>
</dbReference>
<reference evidence="5 6" key="1">
    <citation type="journal article" date="2016" name="Mol. Biol. Evol.">
        <title>Comparative Genomics of Early-Diverging Mushroom-Forming Fungi Provides Insights into the Origins of Lignocellulose Decay Capabilities.</title>
        <authorList>
            <person name="Nagy L.G."/>
            <person name="Riley R."/>
            <person name="Tritt A."/>
            <person name="Adam C."/>
            <person name="Daum C."/>
            <person name="Floudas D."/>
            <person name="Sun H."/>
            <person name="Yadav J.S."/>
            <person name="Pangilinan J."/>
            <person name="Larsson K.H."/>
            <person name="Matsuura K."/>
            <person name="Barry K."/>
            <person name="Labutti K."/>
            <person name="Kuo R."/>
            <person name="Ohm R.A."/>
            <person name="Bhattacharya S.S."/>
            <person name="Shirouzu T."/>
            <person name="Yoshinaga Y."/>
            <person name="Martin F.M."/>
            <person name="Grigoriev I.V."/>
            <person name="Hibbett D.S."/>
        </authorList>
    </citation>
    <scope>NUCLEOTIDE SEQUENCE [LARGE SCALE GENOMIC DNA]</scope>
    <source>
        <strain evidence="5 6">CBS 109695</strain>
    </source>
</reference>
<gene>
    <name evidence="5" type="ORF">FIBSPDRAFT_908878</name>
</gene>
<dbReference type="PANTHER" id="PTHR46720">
    <property type="entry name" value="HYDROXYLASE, PUTATIVE (AFU_ORTHOLOGUE AFUA_3G01460)-RELATED"/>
    <property type="match status" value="1"/>
</dbReference>
<dbReference type="OrthoDB" id="417877at2759"/>
<dbReference type="InterPro" id="IPR036188">
    <property type="entry name" value="FAD/NAD-bd_sf"/>
</dbReference>
<name>A0A166QTU0_9AGAM</name>
<evidence type="ECO:0000256" key="1">
    <source>
        <dbReference type="ARBA" id="ARBA00022630"/>
    </source>
</evidence>
<organism evidence="5 6">
    <name type="scientific">Athelia psychrophila</name>
    <dbReference type="NCBI Taxonomy" id="1759441"/>
    <lineage>
        <taxon>Eukaryota</taxon>
        <taxon>Fungi</taxon>
        <taxon>Dikarya</taxon>
        <taxon>Basidiomycota</taxon>
        <taxon>Agaricomycotina</taxon>
        <taxon>Agaricomycetes</taxon>
        <taxon>Agaricomycetidae</taxon>
        <taxon>Atheliales</taxon>
        <taxon>Atheliaceae</taxon>
        <taxon>Athelia</taxon>
    </lineage>
</organism>
<evidence type="ECO:0000256" key="2">
    <source>
        <dbReference type="ARBA" id="ARBA00022827"/>
    </source>
</evidence>
<feature type="domain" description="FAD-binding" evidence="4">
    <location>
        <begin position="292"/>
        <end position="362"/>
    </location>
</feature>
<accession>A0A166QTU0</accession>
<dbReference type="InterPro" id="IPR002938">
    <property type="entry name" value="FAD-bd"/>
</dbReference>
<dbReference type="STRING" id="436010.A0A166QTU0"/>
<dbReference type="SUPFAM" id="SSF54373">
    <property type="entry name" value="FAD-linked reductases, C-terminal domain"/>
    <property type="match status" value="1"/>
</dbReference>
<dbReference type="PANTHER" id="PTHR46720:SF3">
    <property type="entry name" value="FAD-BINDING DOMAIN-CONTAINING PROTEIN-RELATED"/>
    <property type="match status" value="1"/>
</dbReference>
<dbReference type="SUPFAM" id="SSF51905">
    <property type="entry name" value="FAD/NAD(P)-binding domain"/>
    <property type="match status" value="1"/>
</dbReference>
<dbReference type="InterPro" id="IPR051104">
    <property type="entry name" value="FAD_monoxygenase"/>
</dbReference>
<dbReference type="Proteomes" id="UP000076532">
    <property type="component" value="Unassembled WGS sequence"/>
</dbReference>
<keyword evidence="3" id="KW-0560">Oxidoreductase</keyword>
<protein>
    <submittedName>
        <fullName evidence="5">FAD/NAD(P)-binding domain-containing protein</fullName>
    </submittedName>
</protein>
<dbReference type="PRINTS" id="PR00420">
    <property type="entry name" value="RNGMNOXGNASE"/>
</dbReference>
<dbReference type="GO" id="GO:0044550">
    <property type="term" value="P:secondary metabolite biosynthetic process"/>
    <property type="evidence" value="ECO:0007669"/>
    <property type="project" value="TreeGrafter"/>
</dbReference>